<name>A0A5A9W5G3_9GAMM</name>
<gene>
    <name evidence="10" type="ORF">E1H14_03590</name>
</gene>
<evidence type="ECO:0000256" key="5">
    <source>
        <dbReference type="ARBA" id="ARBA00022679"/>
    </source>
</evidence>
<evidence type="ECO:0000256" key="8">
    <source>
        <dbReference type="ARBA" id="ARBA00049348"/>
    </source>
</evidence>
<comment type="catalytic activity">
    <reaction evidence="1">
        <text>a 4-O-methyl-thymidine in DNA + L-cysteinyl-[protein] = a thymidine in DNA + S-methyl-L-cysteinyl-[protein]</text>
        <dbReference type="Rhea" id="RHEA:53428"/>
        <dbReference type="Rhea" id="RHEA-COMP:10131"/>
        <dbReference type="Rhea" id="RHEA-COMP:10132"/>
        <dbReference type="Rhea" id="RHEA-COMP:13555"/>
        <dbReference type="Rhea" id="RHEA-COMP:13556"/>
        <dbReference type="ChEBI" id="CHEBI:29950"/>
        <dbReference type="ChEBI" id="CHEBI:82612"/>
        <dbReference type="ChEBI" id="CHEBI:137386"/>
        <dbReference type="ChEBI" id="CHEBI:137387"/>
        <dbReference type="EC" id="2.1.1.63"/>
    </reaction>
</comment>
<accession>A0A5A9W5G3</accession>
<dbReference type="Pfam" id="PF01035">
    <property type="entry name" value="DNA_binding_1"/>
    <property type="match status" value="1"/>
</dbReference>
<evidence type="ECO:0000256" key="4">
    <source>
        <dbReference type="ARBA" id="ARBA00022603"/>
    </source>
</evidence>
<evidence type="ECO:0000259" key="9">
    <source>
        <dbReference type="Pfam" id="PF01035"/>
    </source>
</evidence>
<dbReference type="EMBL" id="SMRS01000002">
    <property type="protein sequence ID" value="KAA0875783.1"/>
    <property type="molecule type" value="Genomic_DNA"/>
</dbReference>
<sequence>MQSAADSIQISIHGLWRVLKKSVHIEFQYAPSPLGVLLLARIEIGFLTLLFADELDEALTLLRQRFPSHAISLSTDDWSRIWQVLDAYWQNADSLTPSVLSALPLAPQGSEFQQAVWSALQQIPVGQTASYQQIAQSIARPTASRAVAAACAANPLALFIPCHRVIRQTGALSGYRWGVSRKRALLAHEAGQSLSSLQAEE</sequence>
<evidence type="ECO:0000256" key="6">
    <source>
        <dbReference type="ARBA" id="ARBA00022763"/>
    </source>
</evidence>
<keyword evidence="6" id="KW-0227">DNA damage</keyword>
<evidence type="ECO:0000313" key="10">
    <source>
        <dbReference type="EMBL" id="KAA0875783.1"/>
    </source>
</evidence>
<dbReference type="SUPFAM" id="SSF46767">
    <property type="entry name" value="Methylated DNA-protein cysteine methyltransferase, C-terminal domain"/>
    <property type="match status" value="1"/>
</dbReference>
<evidence type="ECO:0000256" key="7">
    <source>
        <dbReference type="ARBA" id="ARBA00023204"/>
    </source>
</evidence>
<dbReference type="OrthoDB" id="9811249at2"/>
<comment type="similarity">
    <text evidence="2">Belongs to the MGMT family.</text>
</comment>
<dbReference type="Gene3D" id="1.10.10.10">
    <property type="entry name" value="Winged helix-like DNA-binding domain superfamily/Winged helix DNA-binding domain"/>
    <property type="match status" value="1"/>
</dbReference>
<dbReference type="GO" id="GO:0003908">
    <property type="term" value="F:methylated-DNA-[protein]-cysteine S-methyltransferase activity"/>
    <property type="evidence" value="ECO:0007669"/>
    <property type="project" value="UniProtKB-EC"/>
</dbReference>
<comment type="caution">
    <text evidence="10">The sequence shown here is derived from an EMBL/GenBank/DDBJ whole genome shotgun (WGS) entry which is preliminary data.</text>
</comment>
<comment type="catalytic activity">
    <reaction evidence="8">
        <text>a 6-O-methyl-2'-deoxyguanosine in DNA + L-cysteinyl-[protein] = S-methyl-L-cysteinyl-[protein] + a 2'-deoxyguanosine in DNA</text>
        <dbReference type="Rhea" id="RHEA:24000"/>
        <dbReference type="Rhea" id="RHEA-COMP:10131"/>
        <dbReference type="Rhea" id="RHEA-COMP:10132"/>
        <dbReference type="Rhea" id="RHEA-COMP:11367"/>
        <dbReference type="Rhea" id="RHEA-COMP:11368"/>
        <dbReference type="ChEBI" id="CHEBI:29950"/>
        <dbReference type="ChEBI" id="CHEBI:82612"/>
        <dbReference type="ChEBI" id="CHEBI:85445"/>
        <dbReference type="ChEBI" id="CHEBI:85448"/>
        <dbReference type="EC" id="2.1.1.63"/>
    </reaction>
</comment>
<dbReference type="PANTHER" id="PTHR10815">
    <property type="entry name" value="METHYLATED-DNA--PROTEIN-CYSTEINE METHYLTRANSFERASE"/>
    <property type="match status" value="1"/>
</dbReference>
<dbReference type="SUPFAM" id="SSF53155">
    <property type="entry name" value="Methylated DNA-protein cysteine methyltransferase domain"/>
    <property type="match status" value="1"/>
</dbReference>
<dbReference type="PANTHER" id="PTHR10815:SF14">
    <property type="entry name" value="BIFUNCTIONAL TRANSCRIPTIONAL ACTIVATOR_DNA REPAIR ENZYME ADA"/>
    <property type="match status" value="1"/>
</dbReference>
<dbReference type="GO" id="GO:0006281">
    <property type="term" value="P:DNA repair"/>
    <property type="evidence" value="ECO:0007669"/>
    <property type="project" value="UniProtKB-KW"/>
</dbReference>
<dbReference type="CDD" id="cd06445">
    <property type="entry name" value="ATase"/>
    <property type="match status" value="1"/>
</dbReference>
<dbReference type="InterPro" id="IPR014048">
    <property type="entry name" value="MethylDNA_cys_MeTrfase_DNA-bd"/>
</dbReference>
<dbReference type="GO" id="GO:0032259">
    <property type="term" value="P:methylation"/>
    <property type="evidence" value="ECO:0007669"/>
    <property type="project" value="UniProtKB-KW"/>
</dbReference>
<evidence type="ECO:0000313" key="11">
    <source>
        <dbReference type="Proteomes" id="UP000325302"/>
    </source>
</evidence>
<protein>
    <recommendedName>
        <fullName evidence="3">methylated-DNA--[protein]-cysteine S-methyltransferase</fullName>
        <ecNumber evidence="3">2.1.1.63</ecNumber>
    </recommendedName>
</protein>
<dbReference type="EC" id="2.1.1.63" evidence="3"/>
<keyword evidence="4 10" id="KW-0489">Methyltransferase</keyword>
<keyword evidence="7" id="KW-0234">DNA repair</keyword>
<dbReference type="Proteomes" id="UP000325302">
    <property type="component" value="Unassembled WGS sequence"/>
</dbReference>
<dbReference type="FunFam" id="1.10.10.10:FF:000214">
    <property type="entry name" value="Methylated-DNA--protein-cysteine methyltransferase"/>
    <property type="match status" value="1"/>
</dbReference>
<organism evidence="10 11">
    <name type="scientific">Nitrincola tapanii</name>
    <dbReference type="NCBI Taxonomy" id="1708751"/>
    <lineage>
        <taxon>Bacteria</taxon>
        <taxon>Pseudomonadati</taxon>
        <taxon>Pseudomonadota</taxon>
        <taxon>Gammaproteobacteria</taxon>
        <taxon>Oceanospirillales</taxon>
        <taxon>Oceanospirillaceae</taxon>
        <taxon>Nitrincola</taxon>
    </lineage>
</organism>
<keyword evidence="5 10" id="KW-0808">Transferase</keyword>
<dbReference type="InterPro" id="IPR001497">
    <property type="entry name" value="MethylDNA_cys_MeTrfase_AS"/>
</dbReference>
<evidence type="ECO:0000256" key="2">
    <source>
        <dbReference type="ARBA" id="ARBA00008711"/>
    </source>
</evidence>
<dbReference type="InterPro" id="IPR036217">
    <property type="entry name" value="MethylDNA_cys_MeTrfase_DNAb"/>
</dbReference>
<keyword evidence="11" id="KW-1185">Reference proteome</keyword>
<dbReference type="InterPro" id="IPR036631">
    <property type="entry name" value="MGMT_N_sf"/>
</dbReference>
<dbReference type="Gene3D" id="3.30.160.70">
    <property type="entry name" value="Methylated DNA-protein cysteine methyltransferase domain"/>
    <property type="match status" value="1"/>
</dbReference>
<evidence type="ECO:0000256" key="3">
    <source>
        <dbReference type="ARBA" id="ARBA00011918"/>
    </source>
</evidence>
<evidence type="ECO:0000256" key="1">
    <source>
        <dbReference type="ARBA" id="ARBA00001286"/>
    </source>
</evidence>
<proteinExistence type="inferred from homology"/>
<dbReference type="NCBIfam" id="TIGR00589">
    <property type="entry name" value="ogt"/>
    <property type="match status" value="1"/>
</dbReference>
<dbReference type="InterPro" id="IPR036388">
    <property type="entry name" value="WH-like_DNA-bd_sf"/>
</dbReference>
<feature type="domain" description="Methylated-DNA-[protein]-cysteine S-methyltransferase DNA binding" evidence="9">
    <location>
        <begin position="111"/>
        <end position="190"/>
    </location>
</feature>
<dbReference type="PROSITE" id="PS00374">
    <property type="entry name" value="MGMT"/>
    <property type="match status" value="1"/>
</dbReference>
<reference evidence="10 11" key="1">
    <citation type="submission" date="2019-03" db="EMBL/GenBank/DDBJ databases">
        <title>Nitrincola sp. nov. isolated from an Indian soda lake.</title>
        <authorList>
            <person name="Joshi A."/>
            <person name="Thite S.V."/>
            <person name="Joseph N."/>
            <person name="Dhotre D."/>
            <person name="Moorthy M."/>
            <person name="Shouche Y.S."/>
        </authorList>
    </citation>
    <scope>NUCLEOTIDE SEQUENCE [LARGE SCALE GENOMIC DNA]</scope>
    <source>
        <strain evidence="10 11">MEB193</strain>
    </source>
</reference>
<dbReference type="AlphaFoldDB" id="A0A5A9W5G3"/>